<dbReference type="InterPro" id="IPR012341">
    <property type="entry name" value="6hp_glycosidase-like_sf"/>
</dbReference>
<evidence type="ECO:0000256" key="1">
    <source>
        <dbReference type="ARBA" id="ARBA00004240"/>
    </source>
</evidence>
<protein>
    <recommendedName>
        <fullName evidence="5">alpha-1,2-Mannosidase</fullName>
        <ecNumber evidence="5">3.2.1.-</ecNumber>
    </recommendedName>
</protein>
<name>A0A7S3K5T7_9STRA</name>
<dbReference type="SUPFAM" id="SSF48225">
    <property type="entry name" value="Seven-hairpin glycosidases"/>
    <property type="match status" value="1"/>
</dbReference>
<dbReference type="Pfam" id="PF01532">
    <property type="entry name" value="Glyco_hydro_47"/>
    <property type="match status" value="1"/>
</dbReference>
<dbReference type="EMBL" id="HBIJ01022501">
    <property type="protein sequence ID" value="CAE0373901.1"/>
    <property type="molecule type" value="Transcribed_RNA"/>
</dbReference>
<keyword evidence="5" id="KW-0326">Glycosidase</keyword>
<dbReference type="EC" id="3.2.1.-" evidence="5"/>
<feature type="chain" id="PRO_5030918820" description="alpha-1,2-Mannosidase" evidence="7">
    <location>
        <begin position="19"/>
        <end position="628"/>
    </location>
</feature>
<keyword evidence="7" id="KW-0732">Signal</keyword>
<dbReference type="PANTHER" id="PTHR45679">
    <property type="entry name" value="ER DEGRADATION-ENHANCING ALPHA-MANNOSIDASE-LIKE PROTEIN 2"/>
    <property type="match status" value="1"/>
</dbReference>
<evidence type="ECO:0000256" key="5">
    <source>
        <dbReference type="RuleBase" id="RU361193"/>
    </source>
</evidence>
<dbReference type="GO" id="GO:0016020">
    <property type="term" value="C:membrane"/>
    <property type="evidence" value="ECO:0007669"/>
    <property type="project" value="InterPro"/>
</dbReference>
<dbReference type="AlphaFoldDB" id="A0A7S3K5T7"/>
<evidence type="ECO:0000256" key="6">
    <source>
        <dbReference type="SAM" id="Coils"/>
    </source>
</evidence>
<evidence type="ECO:0000256" key="7">
    <source>
        <dbReference type="SAM" id="SignalP"/>
    </source>
</evidence>
<dbReference type="GO" id="GO:1904380">
    <property type="term" value="P:endoplasmic reticulum mannose trimming"/>
    <property type="evidence" value="ECO:0007669"/>
    <property type="project" value="InterPro"/>
</dbReference>
<sequence length="628" mass="71709">MMMIELLMACSLLMVVNLGMKYEERIALRDEAMEMYEHSMKSYMKHAFPYDELLPISCKGRRWDKKKRGTLDDSLGGYMLTLIDGLDTLAVMGKYDEFEEKIKLVAAELSFNRNVKVSTFEATIRVLGGLLSLHTLISEPRLRQRIFFSYKEDMQRNKKSIIKKKKNLDALERRLLELARELGERLLPAFETETGLPVHLINLKTGKAKNEQRETCTAAAGTYILEFARLSRLTGDTRFEQVAIRSIQAIWSRRSERNLIGSSIDTSSGKWLAKHTGVGAGIDSFYEYIAKAAIYLHDNDLAEIAYLAIEAADNQTTIRDKNGHEWNGVIDFNTGDLLSIRISALQAFWPSLLIFQNSEQQKLEQAQRKFSAFYALWLEFQALPDVFDLATRNLIHYGRDSPLRPELIESALHLYLATDRDPQYLHIGKQFLYSIQNISRLPCGFAAIADVASHRLDDRMDSYFLAETLKYLFLLFDLSLDPSHRLSFFCAEAQQCHTITNVQSQQINYTLRSRSSTSSLHTSQLCAVEESQHCRLLSGGANHLPHPSIKQQQHFPSISISRNTASIPACDPQRCIPMEHLILTTEGHFFDLRHRPNGAPVLGPFGTRVDPNEAEYYKLFSRDDDEDE</sequence>
<dbReference type="GO" id="GO:0005509">
    <property type="term" value="F:calcium ion binding"/>
    <property type="evidence" value="ECO:0007669"/>
    <property type="project" value="InterPro"/>
</dbReference>
<proteinExistence type="inferred from homology"/>
<dbReference type="GO" id="GO:0044322">
    <property type="term" value="C:endoplasmic reticulum quality control compartment"/>
    <property type="evidence" value="ECO:0007669"/>
    <property type="project" value="GOC"/>
</dbReference>
<evidence type="ECO:0000256" key="4">
    <source>
        <dbReference type="ARBA" id="ARBA00023180"/>
    </source>
</evidence>
<organism evidence="8">
    <name type="scientific">Aureoumbra lagunensis</name>
    <dbReference type="NCBI Taxonomy" id="44058"/>
    <lineage>
        <taxon>Eukaryota</taxon>
        <taxon>Sar</taxon>
        <taxon>Stramenopiles</taxon>
        <taxon>Ochrophyta</taxon>
        <taxon>Pelagophyceae</taxon>
        <taxon>Pelagomonadales</taxon>
        <taxon>Aureoumbra</taxon>
    </lineage>
</organism>
<dbReference type="GO" id="GO:0004571">
    <property type="term" value="F:mannosyl-oligosaccharide 1,2-alpha-mannosidase activity"/>
    <property type="evidence" value="ECO:0007669"/>
    <property type="project" value="InterPro"/>
</dbReference>
<dbReference type="InterPro" id="IPR036026">
    <property type="entry name" value="Seven-hairpin_glycosidases"/>
</dbReference>
<keyword evidence="3" id="KW-0256">Endoplasmic reticulum</keyword>
<evidence type="ECO:0000256" key="2">
    <source>
        <dbReference type="ARBA" id="ARBA00007658"/>
    </source>
</evidence>
<dbReference type="GO" id="GO:0005975">
    <property type="term" value="P:carbohydrate metabolic process"/>
    <property type="evidence" value="ECO:0007669"/>
    <property type="project" value="InterPro"/>
</dbReference>
<reference evidence="8" key="1">
    <citation type="submission" date="2021-01" db="EMBL/GenBank/DDBJ databases">
        <authorList>
            <person name="Corre E."/>
            <person name="Pelletier E."/>
            <person name="Niang G."/>
            <person name="Scheremetjew M."/>
            <person name="Finn R."/>
            <person name="Kale V."/>
            <person name="Holt S."/>
            <person name="Cochrane G."/>
            <person name="Meng A."/>
            <person name="Brown T."/>
            <person name="Cohen L."/>
        </authorList>
    </citation>
    <scope>NUCLEOTIDE SEQUENCE</scope>
    <source>
        <strain evidence="8">CCMP1510</strain>
    </source>
</reference>
<gene>
    <name evidence="8" type="ORF">ALAG00032_LOCUS14703</name>
</gene>
<evidence type="ECO:0000313" key="8">
    <source>
        <dbReference type="EMBL" id="CAE0373901.1"/>
    </source>
</evidence>
<evidence type="ECO:0000256" key="3">
    <source>
        <dbReference type="ARBA" id="ARBA00022824"/>
    </source>
</evidence>
<dbReference type="PRINTS" id="PR00747">
    <property type="entry name" value="GLYHDRLASE47"/>
</dbReference>
<keyword evidence="5" id="KW-0378">Hydrolase</keyword>
<comment type="subcellular location">
    <subcellularLocation>
        <location evidence="1">Endoplasmic reticulum</location>
    </subcellularLocation>
</comment>
<dbReference type="InterPro" id="IPR044674">
    <property type="entry name" value="EDEM1/2/3"/>
</dbReference>
<keyword evidence="4" id="KW-0325">Glycoprotein</keyword>
<dbReference type="Gene3D" id="1.50.10.10">
    <property type="match status" value="1"/>
</dbReference>
<accession>A0A7S3K5T7</accession>
<keyword evidence="6" id="KW-0175">Coiled coil</keyword>
<dbReference type="InterPro" id="IPR001382">
    <property type="entry name" value="Glyco_hydro_47"/>
</dbReference>
<feature type="signal peptide" evidence="7">
    <location>
        <begin position="1"/>
        <end position="18"/>
    </location>
</feature>
<comment type="similarity">
    <text evidence="2 5">Belongs to the glycosyl hydrolase 47 family.</text>
</comment>
<feature type="coiled-coil region" evidence="6">
    <location>
        <begin position="151"/>
        <end position="181"/>
    </location>
</feature>